<dbReference type="InterPro" id="IPR036724">
    <property type="entry name" value="Cobalamin-bd_sf"/>
</dbReference>
<feature type="binding site" evidence="9">
    <location>
        <position position="1035"/>
    </location>
    <ligand>
        <name>GTP</name>
        <dbReference type="ChEBI" id="CHEBI:37565"/>
    </ligand>
</feature>
<name>A0A1M5DR94_9FLAO</name>
<dbReference type="PANTHER" id="PTHR43087">
    <property type="entry name" value="LYSINE/ARGININE/ORNITHINE TRANSPORT SYSTEM KINASE"/>
    <property type="match status" value="1"/>
</dbReference>
<dbReference type="SUPFAM" id="SSF52540">
    <property type="entry name" value="P-loop containing nucleoside triphosphate hydrolases"/>
    <property type="match status" value="1"/>
</dbReference>
<evidence type="ECO:0000256" key="5">
    <source>
        <dbReference type="ARBA" id="ARBA00023134"/>
    </source>
</evidence>
<dbReference type="STRING" id="1124188.SAMN05444377_11615"/>
<dbReference type="EMBL" id="FQVQ01000016">
    <property type="protein sequence ID" value="SHF69493.1"/>
    <property type="molecule type" value="Genomic_DNA"/>
</dbReference>
<dbReference type="Gene3D" id="3.20.20.240">
    <property type="entry name" value="Methylmalonyl-CoA mutase"/>
    <property type="match status" value="1"/>
</dbReference>
<feature type="binding site" evidence="9">
    <location>
        <position position="790"/>
    </location>
    <ligand>
        <name>substrate</name>
    </ligand>
</feature>
<keyword evidence="6 9" id="KW-0143">Chaperone</keyword>
<keyword evidence="5 9" id="KW-0342">GTP-binding</keyword>
<dbReference type="InterPro" id="IPR016176">
    <property type="entry name" value="Cbl-dep_enz_cat"/>
</dbReference>
<dbReference type="OrthoDB" id="9762378at2"/>
<feature type="domain" description="B12-binding" evidence="10">
    <location>
        <begin position="12"/>
        <end position="150"/>
    </location>
</feature>
<keyword evidence="7 9" id="KW-0413">Isomerase</keyword>
<comment type="cofactor">
    <cofactor evidence="1 9">
        <name>adenosylcob(III)alamin</name>
        <dbReference type="ChEBI" id="CHEBI:18408"/>
    </cofactor>
</comment>
<feature type="binding site" evidence="9">
    <location>
        <position position="1154"/>
    </location>
    <ligand>
        <name>GTP</name>
        <dbReference type="ChEBI" id="CHEBI:37565"/>
    </ligand>
</feature>
<keyword evidence="9" id="KW-0479">Metal-binding</keyword>
<keyword evidence="12" id="KW-1185">Reference proteome</keyword>
<dbReference type="Pfam" id="PF02310">
    <property type="entry name" value="B12-binding"/>
    <property type="match status" value="1"/>
</dbReference>
<evidence type="ECO:0000256" key="8">
    <source>
        <dbReference type="ARBA" id="ARBA00023285"/>
    </source>
</evidence>
<evidence type="ECO:0000259" key="10">
    <source>
        <dbReference type="PROSITE" id="PS51332"/>
    </source>
</evidence>
<evidence type="ECO:0000256" key="4">
    <source>
        <dbReference type="ARBA" id="ARBA00022801"/>
    </source>
</evidence>
<dbReference type="SUPFAM" id="SSF52242">
    <property type="entry name" value="Cobalamin (vitamin B12)-binding domain"/>
    <property type="match status" value="1"/>
</dbReference>
<dbReference type="InterPro" id="IPR027417">
    <property type="entry name" value="P-loop_NTPase"/>
</dbReference>
<dbReference type="GO" id="GO:0000287">
    <property type="term" value="F:magnesium ion binding"/>
    <property type="evidence" value="ECO:0007669"/>
    <property type="project" value="UniProtKB-UniRule"/>
</dbReference>
<feature type="binding site" evidence="9">
    <location>
        <position position="248"/>
    </location>
    <ligand>
        <name>Mg(2+)</name>
        <dbReference type="ChEBI" id="CHEBI:18420"/>
        <label>1</label>
        <note>catalytic</note>
    </ligand>
</feature>
<reference evidence="11 12" key="1">
    <citation type="submission" date="2016-11" db="EMBL/GenBank/DDBJ databases">
        <authorList>
            <person name="Jaros S."/>
            <person name="Januszkiewicz K."/>
            <person name="Wedrychowicz H."/>
        </authorList>
    </citation>
    <scope>NUCLEOTIDE SEQUENCE [LARGE SCALE GENOMIC DNA]</scope>
    <source>
        <strain evidence="11 12">DSM 25660</strain>
    </source>
</reference>
<evidence type="ECO:0000256" key="9">
    <source>
        <dbReference type="HAMAP-Rule" id="MF_02050"/>
    </source>
</evidence>
<dbReference type="GO" id="GO:0034784">
    <property type="term" value="F:pivalyl-CoA mutase activity"/>
    <property type="evidence" value="ECO:0007669"/>
    <property type="project" value="InterPro"/>
</dbReference>
<comment type="caution">
    <text evidence="9">Lacks conserved residue(s) required for the propagation of feature annotation.</text>
</comment>
<feature type="binding site" evidence="9">
    <location>
        <position position="210"/>
    </location>
    <ligand>
        <name>Mg(2+)</name>
        <dbReference type="ChEBI" id="CHEBI:18420"/>
        <label>1</label>
        <note>catalytic</note>
    </ligand>
</feature>
<comment type="similarity">
    <text evidence="9">Belongs to the IcmF family.</text>
</comment>
<dbReference type="Gene3D" id="3.40.50.280">
    <property type="entry name" value="Cobalamin-binding domain"/>
    <property type="match status" value="1"/>
</dbReference>
<accession>A0A1M5DR94</accession>
<feature type="binding site" description="axial binding residue" evidence="9">
    <location>
        <position position="25"/>
    </location>
    <ligand>
        <name>adenosylcob(III)alamin</name>
        <dbReference type="ChEBI" id="CHEBI:18408"/>
    </ligand>
    <ligandPart>
        <name>Co</name>
        <dbReference type="ChEBI" id="CHEBI:27638"/>
    </ligandPart>
</feature>
<dbReference type="Gene3D" id="3.40.50.300">
    <property type="entry name" value="P-loop containing nucleotide triphosphate hydrolases"/>
    <property type="match status" value="1"/>
</dbReference>
<dbReference type="InterPro" id="IPR006099">
    <property type="entry name" value="MeMalonylCoA_mutase_a/b_cat"/>
</dbReference>
<feature type="binding site" evidence="9">
    <location>
        <begin position="343"/>
        <end position="346"/>
    </location>
    <ligand>
        <name>GTP</name>
        <dbReference type="ChEBI" id="CHEBI:37565"/>
    </ligand>
</feature>
<dbReference type="Proteomes" id="UP000184147">
    <property type="component" value="Unassembled WGS sequence"/>
</dbReference>
<feature type="binding site" evidence="9">
    <location>
        <position position="834"/>
    </location>
    <ligand>
        <name>substrate</name>
    </ligand>
</feature>
<dbReference type="PROSITE" id="PS51332">
    <property type="entry name" value="B12_BINDING"/>
    <property type="match status" value="1"/>
</dbReference>
<evidence type="ECO:0000256" key="2">
    <source>
        <dbReference type="ARBA" id="ARBA00022628"/>
    </source>
</evidence>
<feature type="binding site" evidence="9">
    <location>
        <position position="625"/>
    </location>
    <ligand>
        <name>substrate</name>
    </ligand>
</feature>
<comment type="domain">
    <text evidence="9">Is composed of four functional domains: the N-terminal 5'-deoxyadenosylcobalamin binding region that is homologous to the small subunit of ICM (IcmB), a middle P-loop GTPase domain (MeaI) that likely acts as a chaperone for ICM, a structured linker region involved in dimer formation, and a C-terminal part that is homologous to the large substrate-binding subunit of ICM (IcmA).</text>
</comment>
<feature type="binding site" evidence="9">
    <location>
        <position position="251"/>
    </location>
    <ligand>
        <name>GTP</name>
        <dbReference type="ChEBI" id="CHEBI:37565"/>
    </ligand>
</feature>
<evidence type="ECO:0000256" key="6">
    <source>
        <dbReference type="ARBA" id="ARBA00023186"/>
    </source>
</evidence>
<sequence>MEQAQPYIPKNKVRIVTAASLFDGHDASINIMRRIIQATGCEVIHLGHDRSVEEVVNTAIQEDANAIAMTSYQGGHNEYFKYMYDLLQEKGAGHIKIFGGGGGVILPEEIAELQAYGITRIYSPDDGRALGLQGMINDLVQRADFPVGDVLNGELNHLEDKNPRAIARVISAAENYPTVAKPALEAIYERNQEVAIPVLGITGTGGAGKSSLVDELVRRFLIDFPEKTIGLISVDPSKRKTGGALLGDRIRMNAINNPRVYMRSLATRQSNLALSKYVAETIEVLKAARYDLIILETSGIGQSDTEILDHSDVSLYVMTPEFGAATQLEKIDMLDFADLVALNKFDKRGALDAIRDVKKQYQRNHNLWDVDPETMPVFGTIASQFNDPGMNALYKSIMDKIVEKTGANLKSTFTITREMSEKIYVIPPNRTRYLSEIAENNRSYDQTVSIQVEVAQKLYGIYKTIESVSGQVPVMNKSGLEVASPAAEDAQQLVNLLVKEFDRVKMNLDPYNWEVLLSWEEKVNKYKNPVYSFKVRDKEIKIQTHTESLSHSQIPKVALPKYQAWGDLLRWCLQENVPGEFPYASGLYPFKREGEDPTRMFAGEGGPERTNRRFHYVSLGMPAKRLSTAFDSVTLYGNDPDHRPDIYGKIGNAGVSICCLDDAKKLYSGFDLSHPATSVSMTINGPAPMLLGFFLNAAIDQNCEKYIRENGLEHLVEARLKELYDAKGVGRPQYICADGKAYNPFHPEKESTLPEGNNGLGLLLLGVTGDQILDAEVYATIKAQTLSQVRGTVQADILKEDQAQNTCIFSTEFALRLMGDVQEYFIHKNVRNFYSVSISGYHIAEAGANPITQLAFTLANGFTYVEYYLSRGMNINDFGPNLSFFFSNGIDPEYAVIGRVARKIWAKALKFKYGANERAQMLKYHIQTSGRSLHAQEIDFNDIRTTLQALYAIYDNCNSLHTNAYDEAITTPTEESVRRAMAIQLIINKELGLAKNENPIQGSFIIEELTDLVEEAVLAEFDRITERGGVLGAMETMYQRSKIQEESLYYETLKHTGEYPIIGVNTFLSSKGSPTVLPAEVIRATEEEKQVQIQTLQNLHGAHGVKVKELIAQVQEAAINNRNMFDQLMEATKYCSLGQITAGLFEVGGQYRRNM</sequence>
<dbReference type="EC" id="3.6.5.-" evidence="9"/>
<dbReference type="InterPro" id="IPR033669">
    <property type="entry name" value="IcmF"/>
</dbReference>
<dbReference type="InterPro" id="IPR006158">
    <property type="entry name" value="Cobalamin-bd"/>
</dbReference>
<keyword evidence="9" id="KW-0460">Magnesium</keyword>
<dbReference type="HAMAP" id="MF_02050">
    <property type="entry name" value="IcmF"/>
    <property type="match status" value="1"/>
</dbReference>
<evidence type="ECO:0000256" key="3">
    <source>
        <dbReference type="ARBA" id="ARBA00022741"/>
    </source>
</evidence>
<feature type="binding site" evidence="9">
    <location>
        <position position="234"/>
    </location>
    <ligand>
        <name>Mg(2+)</name>
        <dbReference type="ChEBI" id="CHEBI:18420"/>
        <label>2</label>
    </ligand>
</feature>
<dbReference type="Pfam" id="PF01642">
    <property type="entry name" value="MM_CoA_mutase"/>
    <property type="match status" value="2"/>
</dbReference>
<feature type="binding site" evidence="9">
    <location>
        <begin position="206"/>
        <end position="211"/>
    </location>
    <ligand>
        <name>GTP</name>
        <dbReference type="ChEBI" id="CHEBI:37565"/>
    </ligand>
</feature>
<feature type="binding site" evidence="9">
    <location>
        <position position="248"/>
    </location>
    <ligand>
        <name>Mg(2+)</name>
        <dbReference type="ChEBI" id="CHEBI:18420"/>
        <label>2</label>
    </ligand>
</feature>
<dbReference type="FunFam" id="3.40.50.280:FF:000005">
    <property type="entry name" value="Fused isobutyryl-CoA mutase"/>
    <property type="match status" value="1"/>
</dbReference>
<feature type="binding site" evidence="9">
    <location>
        <position position="296"/>
    </location>
    <ligand>
        <name>Mg(2+)</name>
        <dbReference type="ChEBI" id="CHEBI:18420"/>
        <label>1</label>
        <note>catalytic</note>
    </ligand>
</feature>
<dbReference type="EC" id="5.4.99.13" evidence="9"/>
<dbReference type="GO" id="GO:0031419">
    <property type="term" value="F:cobalamin binding"/>
    <property type="evidence" value="ECO:0007669"/>
    <property type="project" value="UniProtKB-UniRule"/>
</dbReference>
<keyword evidence="9" id="KW-0511">Multifunctional enzyme</keyword>
<dbReference type="Pfam" id="PF03308">
    <property type="entry name" value="MeaB"/>
    <property type="match status" value="1"/>
</dbReference>
<feature type="binding site" evidence="9">
    <location>
        <position position="590"/>
    </location>
    <ligand>
        <name>substrate</name>
    </ligand>
</feature>
<feature type="binding site" evidence="9">
    <location>
        <position position="296"/>
    </location>
    <ligand>
        <name>Mg(2+)</name>
        <dbReference type="ChEBI" id="CHEBI:18420"/>
        <label>2</label>
    </ligand>
</feature>
<dbReference type="GO" id="GO:0003924">
    <property type="term" value="F:GTPase activity"/>
    <property type="evidence" value="ECO:0007669"/>
    <property type="project" value="UniProtKB-UniRule"/>
</dbReference>
<gene>
    <name evidence="9" type="primary">icmF</name>
    <name evidence="11" type="ORF">SAMN05444377_11615</name>
</gene>
<feature type="binding site" evidence="9">
    <location>
        <position position="883"/>
    </location>
    <ligand>
        <name>substrate</name>
    </ligand>
</feature>
<dbReference type="GO" id="GO:0006637">
    <property type="term" value="P:acyl-CoA metabolic process"/>
    <property type="evidence" value="ECO:0007669"/>
    <property type="project" value="UniProtKB-UniRule"/>
</dbReference>
<dbReference type="PANTHER" id="PTHR43087:SF1">
    <property type="entry name" value="LAO_AO TRANSPORT SYSTEM ATPASE"/>
    <property type="match status" value="1"/>
</dbReference>
<dbReference type="InterPro" id="IPR052040">
    <property type="entry name" value="GTPase/Isobutyryl-CoA_mutase"/>
</dbReference>
<dbReference type="AlphaFoldDB" id="A0A1M5DR94"/>
<evidence type="ECO:0000256" key="1">
    <source>
        <dbReference type="ARBA" id="ARBA00001922"/>
    </source>
</evidence>
<comment type="catalytic activity">
    <reaction evidence="9">
        <text>GTP + H2O = GDP + phosphate + H(+)</text>
        <dbReference type="Rhea" id="RHEA:19669"/>
        <dbReference type="ChEBI" id="CHEBI:15377"/>
        <dbReference type="ChEBI" id="CHEBI:15378"/>
        <dbReference type="ChEBI" id="CHEBI:37565"/>
        <dbReference type="ChEBI" id="CHEBI:43474"/>
        <dbReference type="ChEBI" id="CHEBI:58189"/>
    </reaction>
</comment>
<keyword evidence="4 9" id="KW-0378">Hydrolase</keyword>
<feature type="binding site" evidence="9">
    <location>
        <position position="235"/>
    </location>
    <ligand>
        <name>Mg(2+)</name>
        <dbReference type="ChEBI" id="CHEBI:18420"/>
        <label>2</label>
    </ligand>
</feature>
<evidence type="ECO:0000313" key="11">
    <source>
        <dbReference type="EMBL" id="SHF69493.1"/>
    </source>
</evidence>
<dbReference type="RefSeq" id="WP_073364773.1">
    <property type="nucleotide sequence ID" value="NZ_FQVQ01000016.1"/>
</dbReference>
<feature type="binding site" evidence="9">
    <location>
        <position position="918"/>
    </location>
    <ligand>
        <name>substrate</name>
    </ligand>
</feature>
<protein>
    <recommendedName>
        <fullName evidence="9">Fused isobutyryl-CoA mutase</fullName>
    </recommendedName>
    <domain>
        <recommendedName>
            <fullName evidence="9">Isobutyryl-CoA mutase</fullName>
            <shortName evidence="9">ICM</shortName>
            <ecNumber evidence="9">5.4.99.13</ecNumber>
        </recommendedName>
    </domain>
    <domain>
        <recommendedName>
            <fullName evidence="9">P-loop GTPase</fullName>
            <ecNumber evidence="9">3.6.5.-</ecNumber>
        </recommendedName>
        <alternativeName>
            <fullName evidence="9">G-protein chaperone</fullName>
        </alternativeName>
    </domain>
</protein>
<dbReference type="GO" id="GO:0005525">
    <property type="term" value="F:GTP binding"/>
    <property type="evidence" value="ECO:0007669"/>
    <property type="project" value="UniProtKB-UniRule"/>
</dbReference>
<feature type="binding site" evidence="9">
    <location>
        <position position="297"/>
    </location>
    <ligand>
        <name>Mg(2+)</name>
        <dbReference type="ChEBI" id="CHEBI:18420"/>
        <label>2</label>
    </ligand>
</feature>
<comment type="function">
    <text evidence="9">Catalyzes the reversible interconversion of isobutyryl-CoA and n-butyryl-CoA, using radical chemistry. Also exhibits GTPase activity, associated with its G-protein domain (MeaI) that functions as a chaperone that assists cofactor delivery and proper holo-enzyme assembly.</text>
</comment>
<dbReference type="CDD" id="cd02071">
    <property type="entry name" value="MM_CoA_mut_B12_BD"/>
    <property type="match status" value="1"/>
</dbReference>
<keyword evidence="3 9" id="KW-0547">Nucleotide-binding</keyword>
<keyword evidence="8 9" id="KW-0170">Cobalt</keyword>
<comment type="cofactor">
    <cofactor evidence="9">
        <name>Mg(2+)</name>
        <dbReference type="ChEBI" id="CHEBI:18420"/>
    </cofactor>
</comment>
<feature type="binding site" evidence="9">
    <location>
        <position position="923"/>
    </location>
    <ligand>
        <name>substrate</name>
    </ligand>
</feature>
<keyword evidence="2 9" id="KW-0846">Cobalamin</keyword>
<comment type="subunit">
    <text evidence="9">Homodimer.</text>
</comment>
<dbReference type="GO" id="GO:0047727">
    <property type="term" value="F:isobutyryl-CoA mutase activity"/>
    <property type="evidence" value="ECO:0007669"/>
    <property type="project" value="UniProtKB-UniRule"/>
</dbReference>
<evidence type="ECO:0000256" key="7">
    <source>
        <dbReference type="ARBA" id="ARBA00023235"/>
    </source>
</evidence>
<evidence type="ECO:0000313" key="12">
    <source>
        <dbReference type="Proteomes" id="UP000184147"/>
    </source>
</evidence>
<proteinExistence type="inferred from homology"/>
<dbReference type="SUPFAM" id="SSF51703">
    <property type="entry name" value="Cobalamin (vitamin B12)-dependent enzymes"/>
    <property type="match status" value="1"/>
</dbReference>
<comment type="catalytic activity">
    <reaction evidence="9">
        <text>2-methylpropanoyl-CoA = butanoyl-CoA</text>
        <dbReference type="Rhea" id="RHEA:13141"/>
        <dbReference type="ChEBI" id="CHEBI:57338"/>
        <dbReference type="ChEBI" id="CHEBI:57371"/>
        <dbReference type="EC" id="5.4.99.13"/>
    </reaction>
</comment>
<organism evidence="11 12">
    <name type="scientific">Flavobacterium fontis</name>
    <dbReference type="NCBI Taxonomy" id="1124188"/>
    <lineage>
        <taxon>Bacteria</taxon>
        <taxon>Pseudomonadati</taxon>
        <taxon>Bacteroidota</taxon>
        <taxon>Flavobacteriia</taxon>
        <taxon>Flavobacteriales</taxon>
        <taxon>Flavobacteriaceae</taxon>
        <taxon>Flavobacterium</taxon>
    </lineage>
</organism>